<sequence length="610" mass="66322">MASSAKLAGLTGILSVVGAAAAAVVSSGSPNTSHSVRPTAASTWSYSTFSYEQMTSDRYQTPLPAPLTIATPYAPHFTKASTLLPANVTYTTYSYNPSVTISPDGRYGQSAYAALWENYTYSHEPPFTTTASPTPIHSSELVYPPQLPARPLNDNDGLKFPADFVWGVAASAWQVEGGLQLEGRGPALLDSTGVNGQGTLGTDDANVADMHYFLYKQDIARLAALGVPYFSFSISWSRVVPFGVAGSPVNQQALDHYDDVINTCLEYGITPIATLMHIDAPTSVFGADGFDAFPGHFAYYAKQVMTRYGDRVPYWVTFNEPNVAPMFFPGGYGRLTAFLLAHAEVYHWYKDVLNGTGKLTMKFANNLAVPLDPSNPDDVAAAHRYQDFILGIMGNPLFLGRQYPDVVLSTSDINLPPLTDAQIATINGTMDYWAFDPYGAQYATSPPGGHAACAANSSDPLWPSCASLGTTQANGWALGALSEGGAVISPAYVREQLGYVWNTFRPAGGIMVTEFGFPQYGDAETPLAAQRFDLERSLYYQNFLTEMLRAISLDGVNVIGALAWSWIDNNEFGTFGHQYGMIGVNRSDPELKRWIKRSFFDFVDFFHAHI</sequence>
<feature type="chain" id="PRO_5034079723" evidence="2">
    <location>
        <begin position="23"/>
        <end position="610"/>
    </location>
</feature>
<protein>
    <submittedName>
        <fullName evidence="3">Beta-glucosidase</fullName>
    </submittedName>
</protein>
<evidence type="ECO:0000256" key="1">
    <source>
        <dbReference type="RuleBase" id="RU003690"/>
    </source>
</evidence>
<dbReference type="Proteomes" id="UP000639643">
    <property type="component" value="Unassembled WGS sequence"/>
</dbReference>
<keyword evidence="4" id="KW-1185">Reference proteome</keyword>
<reference evidence="3" key="1">
    <citation type="journal article" date="2020" name="Phytopathology">
        <title>Genome Sequence Resources of Colletotrichum truncatum, C. plurivorum, C. musicola, and C. sojae: Four Species Pathogenic to Soybean (Glycine max).</title>
        <authorList>
            <person name="Rogerio F."/>
            <person name="Boufleur T.R."/>
            <person name="Ciampi-Guillardi M."/>
            <person name="Sukno S.A."/>
            <person name="Thon M.R."/>
            <person name="Massola Junior N.S."/>
            <person name="Baroncelli R."/>
        </authorList>
    </citation>
    <scope>NUCLEOTIDE SEQUENCE</scope>
    <source>
        <strain evidence="3">LFN0074</strain>
    </source>
</reference>
<dbReference type="GO" id="GO:0005975">
    <property type="term" value="P:carbohydrate metabolic process"/>
    <property type="evidence" value="ECO:0007669"/>
    <property type="project" value="InterPro"/>
</dbReference>
<dbReference type="Gene3D" id="3.20.20.80">
    <property type="entry name" value="Glycosidases"/>
    <property type="match status" value="1"/>
</dbReference>
<dbReference type="Pfam" id="PF00232">
    <property type="entry name" value="Glyco_hydro_1"/>
    <property type="match status" value="1"/>
</dbReference>
<dbReference type="OrthoDB" id="65569at2759"/>
<feature type="signal peptide" evidence="2">
    <location>
        <begin position="1"/>
        <end position="22"/>
    </location>
</feature>
<gene>
    <name evidence="3" type="ORF">CMUS01_12611</name>
</gene>
<organism evidence="3 4">
    <name type="scientific">Colletotrichum musicola</name>
    <dbReference type="NCBI Taxonomy" id="2175873"/>
    <lineage>
        <taxon>Eukaryota</taxon>
        <taxon>Fungi</taxon>
        <taxon>Dikarya</taxon>
        <taxon>Ascomycota</taxon>
        <taxon>Pezizomycotina</taxon>
        <taxon>Sordariomycetes</taxon>
        <taxon>Hypocreomycetidae</taxon>
        <taxon>Glomerellales</taxon>
        <taxon>Glomerellaceae</taxon>
        <taxon>Colletotrichum</taxon>
        <taxon>Colletotrichum orchidearum species complex</taxon>
    </lineage>
</organism>
<comment type="similarity">
    <text evidence="1">Belongs to the glycosyl hydrolase 1 family.</text>
</comment>
<accession>A0A8H6N029</accession>
<proteinExistence type="inferred from homology"/>
<dbReference type="AlphaFoldDB" id="A0A8H6N029"/>
<dbReference type="InterPro" id="IPR017853">
    <property type="entry name" value="GH"/>
</dbReference>
<comment type="caution">
    <text evidence="3">The sequence shown here is derived from an EMBL/GenBank/DDBJ whole genome shotgun (WGS) entry which is preliminary data.</text>
</comment>
<name>A0A8H6N029_9PEZI</name>
<evidence type="ECO:0000256" key="2">
    <source>
        <dbReference type="SAM" id="SignalP"/>
    </source>
</evidence>
<dbReference type="PANTHER" id="PTHR10353:SF53">
    <property type="entry name" value="BETA-1,4-GLUCOSIDASE (EUROFUNG)"/>
    <property type="match status" value="1"/>
</dbReference>
<keyword evidence="2" id="KW-0732">Signal</keyword>
<evidence type="ECO:0000313" key="3">
    <source>
        <dbReference type="EMBL" id="KAF6814623.1"/>
    </source>
</evidence>
<dbReference type="SUPFAM" id="SSF51445">
    <property type="entry name" value="(Trans)glycosidases"/>
    <property type="match status" value="1"/>
</dbReference>
<dbReference type="PANTHER" id="PTHR10353">
    <property type="entry name" value="GLYCOSYL HYDROLASE"/>
    <property type="match status" value="1"/>
</dbReference>
<dbReference type="EMBL" id="WIGM01000725">
    <property type="protein sequence ID" value="KAF6814623.1"/>
    <property type="molecule type" value="Genomic_DNA"/>
</dbReference>
<dbReference type="GO" id="GO:0008422">
    <property type="term" value="F:beta-glucosidase activity"/>
    <property type="evidence" value="ECO:0007669"/>
    <property type="project" value="TreeGrafter"/>
</dbReference>
<evidence type="ECO:0000313" key="4">
    <source>
        <dbReference type="Proteomes" id="UP000639643"/>
    </source>
</evidence>
<dbReference type="InterPro" id="IPR001360">
    <property type="entry name" value="Glyco_hydro_1"/>
</dbReference>